<name>A0A4P2VAM2_9ARCH</name>
<dbReference type="Pfam" id="PF22167">
    <property type="entry name" value="PH0730-like_N"/>
    <property type="match status" value="1"/>
</dbReference>
<evidence type="ECO:0000259" key="6">
    <source>
        <dbReference type="Pfam" id="PF22167"/>
    </source>
</evidence>
<proteinExistence type="predicted"/>
<dbReference type="GO" id="GO:0006412">
    <property type="term" value="P:translation"/>
    <property type="evidence" value="ECO:0007669"/>
    <property type="project" value="UniProtKB-KW"/>
</dbReference>
<evidence type="ECO:0000256" key="4">
    <source>
        <dbReference type="ARBA" id="ARBA00022917"/>
    </source>
</evidence>
<dbReference type="Gene3D" id="1.10.10.10">
    <property type="entry name" value="Winged helix-like DNA-binding domain superfamily/Winged helix DNA-binding domain"/>
    <property type="match status" value="1"/>
</dbReference>
<gene>
    <name evidence="7" type="ORF">NAS2_0123</name>
</gene>
<dbReference type="RefSeq" id="WP_174447871.1">
    <property type="nucleotide sequence ID" value="NZ_AP018732.1"/>
</dbReference>
<evidence type="ECO:0000313" key="7">
    <source>
        <dbReference type="EMBL" id="BBE41529.1"/>
    </source>
</evidence>
<dbReference type="GO" id="GO:0005524">
    <property type="term" value="F:ATP binding"/>
    <property type="evidence" value="ECO:0007669"/>
    <property type="project" value="UniProtKB-KW"/>
</dbReference>
<keyword evidence="2" id="KW-0547">Nucleotide-binding</keyword>
<dbReference type="Gene3D" id="3.30.1360.30">
    <property type="entry name" value="GAD-like domain"/>
    <property type="match status" value="1"/>
</dbReference>
<dbReference type="InterPro" id="IPR029349">
    <property type="entry name" value="DUF4443"/>
</dbReference>
<evidence type="ECO:0008006" key="9">
    <source>
        <dbReference type="Google" id="ProtNLM"/>
    </source>
</evidence>
<feature type="domain" description="DUF4443" evidence="5">
    <location>
        <begin position="101"/>
        <end position="183"/>
    </location>
</feature>
<dbReference type="Proteomes" id="UP000509448">
    <property type="component" value="Chromosome"/>
</dbReference>
<dbReference type="InterPro" id="IPR036388">
    <property type="entry name" value="WH-like_DNA-bd_sf"/>
</dbReference>
<dbReference type="GO" id="GO:0004812">
    <property type="term" value="F:aminoacyl-tRNA ligase activity"/>
    <property type="evidence" value="ECO:0007669"/>
    <property type="project" value="InterPro"/>
</dbReference>
<feature type="domain" description="PH0730-like N-terminal" evidence="6">
    <location>
        <begin position="22"/>
        <end position="73"/>
    </location>
</feature>
<dbReference type="Pfam" id="PF14544">
    <property type="entry name" value="DUF4443"/>
    <property type="match status" value="1"/>
</dbReference>
<keyword evidence="3" id="KW-0067">ATP-binding</keyword>
<dbReference type="SUPFAM" id="SSF46785">
    <property type="entry name" value="Winged helix' DNA-binding domain"/>
    <property type="match status" value="1"/>
</dbReference>
<evidence type="ECO:0000313" key="8">
    <source>
        <dbReference type="Proteomes" id="UP000509448"/>
    </source>
</evidence>
<reference evidence="7 8" key="1">
    <citation type="journal article" date="2019" name="ISME J.">
        <title>Isolation and characterization of a thermophilic sulfur- and iron-reducing thaumarchaeote from a terrestrial acidic hot spring.</title>
        <authorList>
            <person name="Kato S."/>
            <person name="Itoh T."/>
            <person name="Yuki M."/>
            <person name="Nagamori M."/>
            <person name="Ohnishi M."/>
            <person name="Uematsu K."/>
            <person name="Suzuki K."/>
            <person name="Takashina T."/>
            <person name="Ohkuma M."/>
        </authorList>
    </citation>
    <scope>NUCLEOTIDE SEQUENCE [LARGE SCALE GENOMIC DNA]</scope>
    <source>
        <strain evidence="7 8">NAS-02</strain>
    </source>
</reference>
<dbReference type="GeneID" id="55583943"/>
<dbReference type="GO" id="GO:0005737">
    <property type="term" value="C:cytoplasm"/>
    <property type="evidence" value="ECO:0007669"/>
    <property type="project" value="InterPro"/>
</dbReference>
<dbReference type="InterPro" id="IPR054039">
    <property type="entry name" value="PH0730-like_N"/>
</dbReference>
<evidence type="ECO:0000256" key="1">
    <source>
        <dbReference type="ARBA" id="ARBA00022598"/>
    </source>
</evidence>
<evidence type="ECO:0000259" key="5">
    <source>
        <dbReference type="Pfam" id="PF14544"/>
    </source>
</evidence>
<evidence type="ECO:0000256" key="3">
    <source>
        <dbReference type="ARBA" id="ARBA00022840"/>
    </source>
</evidence>
<organism evidence="7 8">
    <name type="scientific">Conexivisphaera calida</name>
    <dbReference type="NCBI Taxonomy" id="1874277"/>
    <lineage>
        <taxon>Archaea</taxon>
        <taxon>Nitrososphaerota</taxon>
        <taxon>Conexivisphaeria</taxon>
        <taxon>Conexivisphaerales</taxon>
        <taxon>Conexivisphaeraceae</taxon>
        <taxon>Conexivisphaera</taxon>
    </lineage>
</organism>
<evidence type="ECO:0000256" key="2">
    <source>
        <dbReference type="ARBA" id="ARBA00022741"/>
    </source>
</evidence>
<dbReference type="InterPro" id="IPR036390">
    <property type="entry name" value="WH_DNA-bd_sf"/>
</dbReference>
<protein>
    <recommendedName>
        <fullName evidence="9">DUF4443 domain-containing protein</fullName>
    </recommendedName>
</protein>
<keyword evidence="8" id="KW-1185">Reference proteome</keyword>
<sequence>MASLTDPCSWRGDSRLALSAYALLLLRKGRVGRKGLAELLDVGEATGRTILSKLKLTGLAGSDRGGAYLTAEGTAEADSLASVLEPADVELPERYGGEVACVIVKNGCGVLGTGVMHRDEAVKGGADGALIMIRQGDKYVFPDWSYEYPVKVSPEPPDGACVVIAWAGSRSLAINGVMRAASSILCASKNYSHSATA</sequence>
<dbReference type="AlphaFoldDB" id="A0A4P2VAM2"/>
<keyword evidence="4" id="KW-0648">Protein biosynthesis</keyword>
<keyword evidence="1" id="KW-0436">Ligase</keyword>
<dbReference type="EMBL" id="AP018732">
    <property type="protein sequence ID" value="BBE41529.1"/>
    <property type="molecule type" value="Genomic_DNA"/>
</dbReference>
<dbReference type="SUPFAM" id="SSF55261">
    <property type="entry name" value="GAD domain-like"/>
    <property type="match status" value="1"/>
</dbReference>
<accession>A0A4P2VAM2</accession>
<dbReference type="InterPro" id="IPR004115">
    <property type="entry name" value="GAD-like_sf"/>
</dbReference>
<dbReference type="KEGG" id="ccai:NAS2_0123"/>